<proteinExistence type="predicted"/>
<evidence type="ECO:0000259" key="1">
    <source>
        <dbReference type="PROSITE" id="PS50181"/>
    </source>
</evidence>
<gene>
    <name evidence="2" type="ORF">OAUR00152_LOCUS42231</name>
</gene>
<dbReference type="InterPro" id="IPR001810">
    <property type="entry name" value="F-box_dom"/>
</dbReference>
<accession>A0A7S4KAY8</accession>
<dbReference type="EMBL" id="HBKQ01061878">
    <property type="protein sequence ID" value="CAE2289335.1"/>
    <property type="molecule type" value="Transcribed_RNA"/>
</dbReference>
<dbReference type="AlphaFoldDB" id="A0A7S4KAY8"/>
<dbReference type="InterPro" id="IPR036047">
    <property type="entry name" value="F-box-like_dom_sf"/>
</dbReference>
<sequence length="177" mass="20185">MSEDVLPLSSALPSDALMHILSFLDAPGLVSAFASGDQKIGSLSERDVLWKDLRRRRWEGKHNTRVFLLDEQRSAKESYRLAELDSRRKSIGRDEFCRLRWMLVYNGVPSRMGLRSFGADGTYMSPYFGQPCPWEIVDNCLLFSGLRLPIERNENNWGWIVGGGSNTVYYSVDVDDN</sequence>
<organism evidence="2">
    <name type="scientific">Odontella aurita</name>
    <dbReference type="NCBI Taxonomy" id="265563"/>
    <lineage>
        <taxon>Eukaryota</taxon>
        <taxon>Sar</taxon>
        <taxon>Stramenopiles</taxon>
        <taxon>Ochrophyta</taxon>
        <taxon>Bacillariophyta</taxon>
        <taxon>Mediophyceae</taxon>
        <taxon>Biddulphiophycidae</taxon>
        <taxon>Eupodiscales</taxon>
        <taxon>Odontellaceae</taxon>
        <taxon>Odontella</taxon>
    </lineage>
</organism>
<feature type="domain" description="F-box" evidence="1">
    <location>
        <begin position="6"/>
        <end position="53"/>
    </location>
</feature>
<name>A0A7S4KAY8_9STRA</name>
<dbReference type="SUPFAM" id="SSF81383">
    <property type="entry name" value="F-box domain"/>
    <property type="match status" value="1"/>
</dbReference>
<reference evidence="2" key="1">
    <citation type="submission" date="2021-01" db="EMBL/GenBank/DDBJ databases">
        <authorList>
            <person name="Corre E."/>
            <person name="Pelletier E."/>
            <person name="Niang G."/>
            <person name="Scheremetjew M."/>
            <person name="Finn R."/>
            <person name="Kale V."/>
            <person name="Holt S."/>
            <person name="Cochrane G."/>
            <person name="Meng A."/>
            <person name="Brown T."/>
            <person name="Cohen L."/>
        </authorList>
    </citation>
    <scope>NUCLEOTIDE SEQUENCE</scope>
    <source>
        <strain evidence="2">Isolate 1302-5</strain>
    </source>
</reference>
<evidence type="ECO:0000313" key="2">
    <source>
        <dbReference type="EMBL" id="CAE2289335.1"/>
    </source>
</evidence>
<protein>
    <recommendedName>
        <fullName evidence="1">F-box domain-containing protein</fullName>
    </recommendedName>
</protein>
<dbReference type="PROSITE" id="PS50181">
    <property type="entry name" value="FBOX"/>
    <property type="match status" value="1"/>
</dbReference>